<sequence length="65" mass="7599">MNNGKILGYSQYILLFNPSLVESELVLTLQNFFFPFQCGVMRPQFLTRYASKHEHSVHCTVYVLK</sequence>
<keyword evidence="2" id="KW-1185">Reference proteome</keyword>
<evidence type="ECO:0000313" key="1">
    <source>
        <dbReference type="EMBL" id="KAH9415467.1"/>
    </source>
</evidence>
<dbReference type="EMBL" id="NJHN03000096">
    <property type="protein sequence ID" value="KAH9415467.1"/>
    <property type="molecule type" value="Genomic_DNA"/>
</dbReference>
<reference evidence="1 2" key="2">
    <citation type="journal article" date="2022" name="Mol. Biol. Evol.">
        <title>Comparative Genomics Reveals Insights into the Divergent Evolution of Astigmatic Mites and Household Pest Adaptations.</title>
        <authorList>
            <person name="Xiong Q."/>
            <person name="Wan A.T."/>
            <person name="Liu X."/>
            <person name="Fung C.S."/>
            <person name="Xiao X."/>
            <person name="Malainual N."/>
            <person name="Hou J."/>
            <person name="Wang L."/>
            <person name="Wang M."/>
            <person name="Yang K.Y."/>
            <person name="Cui Y."/>
            <person name="Leung E.L."/>
            <person name="Nong W."/>
            <person name="Shin S.K."/>
            <person name="Au S.W."/>
            <person name="Jeong K.Y."/>
            <person name="Chew F.T."/>
            <person name="Hui J.H."/>
            <person name="Leung T.F."/>
            <person name="Tungtrongchitr A."/>
            <person name="Zhong N."/>
            <person name="Liu Z."/>
            <person name="Tsui S.K."/>
        </authorList>
    </citation>
    <scope>NUCLEOTIDE SEQUENCE [LARGE SCALE GENOMIC DNA]</scope>
    <source>
        <strain evidence="1">Derp</strain>
    </source>
</reference>
<comment type="caution">
    <text evidence="1">The sequence shown here is derived from an EMBL/GenBank/DDBJ whole genome shotgun (WGS) entry which is preliminary data.</text>
</comment>
<reference evidence="1 2" key="1">
    <citation type="journal article" date="2018" name="J. Allergy Clin. Immunol.">
        <title>High-quality assembly of Dermatophagoides pteronyssinus genome and transcriptome reveals a wide range of novel allergens.</title>
        <authorList>
            <person name="Liu X.Y."/>
            <person name="Yang K.Y."/>
            <person name="Wang M.Q."/>
            <person name="Kwok J.S."/>
            <person name="Zeng X."/>
            <person name="Yang Z."/>
            <person name="Xiao X.J."/>
            <person name="Lau C.P."/>
            <person name="Li Y."/>
            <person name="Huang Z.M."/>
            <person name="Ba J.G."/>
            <person name="Yim A.K."/>
            <person name="Ouyang C.Y."/>
            <person name="Ngai S.M."/>
            <person name="Chan T.F."/>
            <person name="Leung E.L."/>
            <person name="Liu L."/>
            <person name="Liu Z.G."/>
            <person name="Tsui S.K."/>
        </authorList>
    </citation>
    <scope>NUCLEOTIDE SEQUENCE [LARGE SCALE GENOMIC DNA]</scope>
    <source>
        <strain evidence="1">Derp</strain>
    </source>
</reference>
<dbReference type="Proteomes" id="UP000887458">
    <property type="component" value="Unassembled WGS sequence"/>
</dbReference>
<protein>
    <submittedName>
        <fullName evidence="1">Uncharacterized protein</fullName>
    </submittedName>
</protein>
<name>A0ABQ8IZ21_DERPT</name>
<accession>A0ABQ8IZ21</accession>
<evidence type="ECO:0000313" key="2">
    <source>
        <dbReference type="Proteomes" id="UP000887458"/>
    </source>
</evidence>
<organism evidence="1 2">
    <name type="scientific">Dermatophagoides pteronyssinus</name>
    <name type="common">European house dust mite</name>
    <dbReference type="NCBI Taxonomy" id="6956"/>
    <lineage>
        <taxon>Eukaryota</taxon>
        <taxon>Metazoa</taxon>
        <taxon>Ecdysozoa</taxon>
        <taxon>Arthropoda</taxon>
        <taxon>Chelicerata</taxon>
        <taxon>Arachnida</taxon>
        <taxon>Acari</taxon>
        <taxon>Acariformes</taxon>
        <taxon>Sarcoptiformes</taxon>
        <taxon>Astigmata</taxon>
        <taxon>Psoroptidia</taxon>
        <taxon>Analgoidea</taxon>
        <taxon>Pyroglyphidae</taxon>
        <taxon>Dermatophagoidinae</taxon>
        <taxon>Dermatophagoides</taxon>
    </lineage>
</organism>
<gene>
    <name evidence="1" type="ORF">DERP_010323</name>
</gene>
<proteinExistence type="predicted"/>